<accession>A0A845G7L2</accession>
<evidence type="ECO:0000313" key="3">
    <source>
        <dbReference type="Proteomes" id="UP000470302"/>
    </source>
</evidence>
<organism evidence="2 3">
    <name type="scientific">Duganella vulcania</name>
    <dbReference type="NCBI Taxonomy" id="2692166"/>
    <lineage>
        <taxon>Bacteria</taxon>
        <taxon>Pseudomonadati</taxon>
        <taxon>Pseudomonadota</taxon>
        <taxon>Betaproteobacteria</taxon>
        <taxon>Burkholderiales</taxon>
        <taxon>Oxalobacteraceae</taxon>
        <taxon>Telluria group</taxon>
        <taxon>Duganella</taxon>
    </lineage>
</organism>
<dbReference type="AlphaFoldDB" id="A0A845G7L2"/>
<dbReference type="PANTHER" id="PTHR38834:SF3">
    <property type="entry name" value="SOLUTE-BINDING PROTEIN FAMILY 3_N-TERMINAL DOMAIN-CONTAINING PROTEIN"/>
    <property type="match status" value="1"/>
</dbReference>
<evidence type="ECO:0000259" key="1">
    <source>
        <dbReference type="Pfam" id="PF00497"/>
    </source>
</evidence>
<dbReference type="PANTHER" id="PTHR38834">
    <property type="entry name" value="PERIPLASMIC SUBSTRATE BINDING PROTEIN FAMILY 3"/>
    <property type="match status" value="1"/>
</dbReference>
<evidence type="ECO:0000313" key="2">
    <source>
        <dbReference type="EMBL" id="MYM90274.1"/>
    </source>
</evidence>
<sequence>MLSLLSTAGNGLAASEIRTAAQQGTEPKFQHAGTGDGHVAGICIDIMRAVERLDAGLRFTGDQVWQPLPRIYSSLDRGVQDASCGLSRNPERERKYLFIGPALFTIRYYLVARIDDTAVVGSWDDLRRLEPDNVVLANRGFAGVGILEQAGVARIDAGAGDPKLNLQKLLAHRGRFFFHRTPGLRSLLERAGVAPRVKILPTELAASPLYFMVSRQFDPALAERLRAALQTLEKSGELERIAKSWE</sequence>
<dbReference type="SUPFAM" id="SSF53850">
    <property type="entry name" value="Periplasmic binding protein-like II"/>
    <property type="match status" value="1"/>
</dbReference>
<gene>
    <name evidence="2" type="ORF">GTP91_24260</name>
</gene>
<proteinExistence type="predicted"/>
<reference evidence="2 3" key="1">
    <citation type="submission" date="2020-01" db="EMBL/GenBank/DDBJ databases">
        <title>Novel species isolated from a subtropical stream in China.</title>
        <authorList>
            <person name="Lu H."/>
        </authorList>
    </citation>
    <scope>NUCLEOTIDE SEQUENCE [LARGE SCALE GENOMIC DNA]</scope>
    <source>
        <strain evidence="2 3">FT82W</strain>
    </source>
</reference>
<protein>
    <submittedName>
        <fullName evidence="2">Transporter substrate-binding domain-containing protein</fullName>
    </submittedName>
</protein>
<dbReference type="Proteomes" id="UP000470302">
    <property type="component" value="Unassembled WGS sequence"/>
</dbReference>
<feature type="domain" description="Solute-binding protein family 3/N-terminal" evidence="1">
    <location>
        <begin position="24"/>
        <end position="245"/>
    </location>
</feature>
<dbReference type="Pfam" id="PF00497">
    <property type="entry name" value="SBP_bac_3"/>
    <property type="match status" value="1"/>
</dbReference>
<comment type="caution">
    <text evidence="2">The sequence shown here is derived from an EMBL/GenBank/DDBJ whole genome shotgun (WGS) entry which is preliminary data.</text>
</comment>
<name>A0A845G7L2_9BURK</name>
<dbReference type="Gene3D" id="3.40.190.10">
    <property type="entry name" value="Periplasmic binding protein-like II"/>
    <property type="match status" value="2"/>
</dbReference>
<dbReference type="InterPro" id="IPR001638">
    <property type="entry name" value="Solute-binding_3/MltF_N"/>
</dbReference>
<dbReference type="EMBL" id="WWCW01000112">
    <property type="protein sequence ID" value="MYM90274.1"/>
    <property type="molecule type" value="Genomic_DNA"/>
</dbReference>